<dbReference type="AlphaFoldDB" id="A0A1G8NFZ6"/>
<dbReference type="PANTHER" id="PTHR32432:SF3">
    <property type="entry name" value="ETHANOLAMINE UTILIZATION PROTEIN EUTJ"/>
    <property type="match status" value="1"/>
</dbReference>
<evidence type="ECO:0000256" key="1">
    <source>
        <dbReference type="SAM" id="Coils"/>
    </source>
</evidence>
<sequence>MFGIGNKAAGVSIEQTGIRYISFKNNQAKQVHKKRFMPLLPGMIVENQVADSGALLDRLKQWVKTKGLRGSAVNLSIPPSQMIIRKMTIPSTAEKQIDQLVKLEVETGLHLPFENPVYDYVITGQSENESQLIIFAAPRKVVQDYVDVLEDAGLKIKSVEVSATALARSIVAGYGHSFNETMLIHLEQSLLDIYMFRSGNPVFMRTINLVDLGRPQPLPFDLSKEQPFAAEAEAEAAAATASQDHLSAEQIVEITAEISRMLSFYQYSLHDGSTRITELLITGAPDMRRELQQELQAALPELAIAPIAVDQFAAGVKPDNSLNDYRVAAGAALRDPKLRNINLLPREDRETIVFPYLAVTLAAVWVLGAVGTGILYASVRGEYDEQRAQIQSVQEQNAALQLELASLNNSGSGSGSFDRAVIIDALSRSRVNAAAVLNELQSKLPYAAAIREISFSFRGDLLLTVNFTDMAHSGAYLTSLRGMPFAREVAIEKLTEGGAGTGAAGGSVSNLIKYTAVYRVNMAPEVVDPSAADVQPAAEEGADISGTD</sequence>
<dbReference type="SUPFAM" id="SSF53067">
    <property type="entry name" value="Actin-like ATPase domain"/>
    <property type="match status" value="1"/>
</dbReference>
<keyword evidence="4" id="KW-1185">Reference proteome</keyword>
<dbReference type="STRING" id="1174501.SAMN05216192_108127"/>
<feature type="coiled-coil region" evidence="1">
    <location>
        <begin position="376"/>
        <end position="410"/>
    </location>
</feature>
<proteinExistence type="predicted"/>
<dbReference type="RefSeq" id="WP_090713940.1">
    <property type="nucleotide sequence ID" value="NZ_CBCSKY010000006.1"/>
</dbReference>
<name>A0A1G8NFZ6_9BACL</name>
<feature type="transmembrane region" description="Helical" evidence="2">
    <location>
        <begin position="353"/>
        <end position="377"/>
    </location>
</feature>
<gene>
    <name evidence="3" type="ORF">SAMN05216192_108127</name>
</gene>
<dbReference type="Gene3D" id="3.30.1490.300">
    <property type="match status" value="1"/>
</dbReference>
<dbReference type="EMBL" id="FNDX01000008">
    <property type="protein sequence ID" value="SDI79007.1"/>
    <property type="molecule type" value="Genomic_DNA"/>
</dbReference>
<keyword evidence="2" id="KW-0812">Transmembrane</keyword>
<reference evidence="4" key="1">
    <citation type="submission" date="2016-10" db="EMBL/GenBank/DDBJ databases">
        <authorList>
            <person name="Varghese N."/>
            <person name="Submissions S."/>
        </authorList>
    </citation>
    <scope>NUCLEOTIDE SEQUENCE [LARGE SCALE GENOMIC DNA]</scope>
    <source>
        <strain evidence="4">CGMCC 1.11012</strain>
    </source>
</reference>
<dbReference type="InterPro" id="IPR005883">
    <property type="entry name" value="PilM"/>
</dbReference>
<dbReference type="Pfam" id="PF11104">
    <property type="entry name" value="PilM_2"/>
    <property type="match status" value="1"/>
</dbReference>
<dbReference type="PANTHER" id="PTHR32432">
    <property type="entry name" value="CELL DIVISION PROTEIN FTSA-RELATED"/>
    <property type="match status" value="1"/>
</dbReference>
<keyword evidence="2" id="KW-0472">Membrane</keyword>
<evidence type="ECO:0000256" key="2">
    <source>
        <dbReference type="SAM" id="Phobius"/>
    </source>
</evidence>
<dbReference type="InterPro" id="IPR050696">
    <property type="entry name" value="FtsA/MreB"/>
</dbReference>
<accession>A0A1G8NFZ6</accession>
<keyword evidence="1" id="KW-0175">Coiled coil</keyword>
<dbReference type="Proteomes" id="UP000199050">
    <property type="component" value="Unassembled WGS sequence"/>
</dbReference>
<keyword evidence="2" id="KW-1133">Transmembrane helix</keyword>
<evidence type="ECO:0000313" key="3">
    <source>
        <dbReference type="EMBL" id="SDI79007.1"/>
    </source>
</evidence>
<dbReference type="InterPro" id="IPR043129">
    <property type="entry name" value="ATPase_NBD"/>
</dbReference>
<dbReference type="Gene3D" id="3.30.420.40">
    <property type="match status" value="2"/>
</dbReference>
<protein>
    <submittedName>
        <fullName evidence="3">Type IV pilus assembly protein PilM</fullName>
    </submittedName>
</protein>
<dbReference type="OrthoDB" id="2690797at2"/>
<evidence type="ECO:0000313" key="4">
    <source>
        <dbReference type="Proteomes" id="UP000199050"/>
    </source>
</evidence>
<organism evidence="3 4">
    <name type="scientific">Paenibacillus typhae</name>
    <dbReference type="NCBI Taxonomy" id="1174501"/>
    <lineage>
        <taxon>Bacteria</taxon>
        <taxon>Bacillati</taxon>
        <taxon>Bacillota</taxon>
        <taxon>Bacilli</taxon>
        <taxon>Bacillales</taxon>
        <taxon>Paenibacillaceae</taxon>
        <taxon>Paenibacillus</taxon>
    </lineage>
</organism>